<comment type="similarity">
    <text evidence="2">Belongs to the CPA3 antiporters (TC 2.A.63) subunit C family.</text>
</comment>
<proteinExistence type="inferred from homology"/>
<evidence type="ECO:0000256" key="7">
    <source>
        <dbReference type="SAM" id="Phobius"/>
    </source>
</evidence>
<keyword evidence="3" id="KW-1003">Cell membrane</keyword>
<dbReference type="EMBL" id="FNNH01000050">
    <property type="protein sequence ID" value="SDX03395.1"/>
    <property type="molecule type" value="Genomic_DNA"/>
</dbReference>
<evidence type="ECO:0000256" key="4">
    <source>
        <dbReference type="ARBA" id="ARBA00022692"/>
    </source>
</evidence>
<feature type="transmembrane region" description="Helical" evidence="7">
    <location>
        <begin position="62"/>
        <end position="82"/>
    </location>
</feature>
<accession>A0A1H2YEJ5</accession>
<reference evidence="8 9" key="1">
    <citation type="submission" date="2016-10" db="EMBL/GenBank/DDBJ databases">
        <authorList>
            <person name="de Groot N.N."/>
        </authorList>
    </citation>
    <scope>NUCLEOTIDE SEQUENCE [LARGE SCALE GENOMIC DNA]</scope>
    <source>
        <strain evidence="8 9">Nm110</strain>
    </source>
</reference>
<evidence type="ECO:0000313" key="9">
    <source>
        <dbReference type="Proteomes" id="UP000183454"/>
    </source>
</evidence>
<protein>
    <submittedName>
        <fullName evidence="8">Multicomponent Na+:H+ antiporter subunit C</fullName>
    </submittedName>
</protein>
<dbReference type="Gene3D" id="1.10.287.3510">
    <property type="match status" value="1"/>
</dbReference>
<dbReference type="AlphaFoldDB" id="A0A1H2YEJ5"/>
<evidence type="ECO:0000256" key="2">
    <source>
        <dbReference type="ARBA" id="ARBA00010388"/>
    </source>
</evidence>
<name>A0A1H2YEJ5_9PROT</name>
<evidence type="ECO:0000256" key="3">
    <source>
        <dbReference type="ARBA" id="ARBA00022475"/>
    </source>
</evidence>
<evidence type="ECO:0000313" key="8">
    <source>
        <dbReference type="EMBL" id="SDX03395.1"/>
    </source>
</evidence>
<dbReference type="RefSeq" id="WP_074667907.1">
    <property type="nucleotide sequence ID" value="NZ_FNNH01000050.1"/>
</dbReference>
<dbReference type="Proteomes" id="UP000183454">
    <property type="component" value="Unassembled WGS sequence"/>
</dbReference>
<dbReference type="Pfam" id="PF00420">
    <property type="entry name" value="Oxidored_q2"/>
    <property type="match status" value="1"/>
</dbReference>
<keyword evidence="4 7" id="KW-0812">Transmembrane</keyword>
<keyword evidence="6 7" id="KW-0472">Membrane</keyword>
<evidence type="ECO:0000256" key="1">
    <source>
        <dbReference type="ARBA" id="ARBA00004651"/>
    </source>
</evidence>
<gene>
    <name evidence="8" type="ORF">SAMN05421882_105024</name>
</gene>
<feature type="transmembrane region" description="Helical" evidence="7">
    <location>
        <begin position="32"/>
        <end position="50"/>
    </location>
</feature>
<organism evidence="8 9">
    <name type="scientific">Nitrosomonas communis</name>
    <dbReference type="NCBI Taxonomy" id="44574"/>
    <lineage>
        <taxon>Bacteria</taxon>
        <taxon>Pseudomonadati</taxon>
        <taxon>Pseudomonadota</taxon>
        <taxon>Betaproteobacteria</taxon>
        <taxon>Nitrosomonadales</taxon>
        <taxon>Nitrosomonadaceae</taxon>
        <taxon>Nitrosomonas</taxon>
    </lineage>
</organism>
<evidence type="ECO:0000256" key="6">
    <source>
        <dbReference type="ARBA" id="ARBA00023136"/>
    </source>
</evidence>
<dbReference type="PANTHER" id="PTHR34583">
    <property type="entry name" value="ANTIPORTER SUBUNIT MNHC2-RELATED"/>
    <property type="match status" value="1"/>
</dbReference>
<dbReference type="InterPro" id="IPR050601">
    <property type="entry name" value="CPA3_antiporter_subunitC"/>
</dbReference>
<dbReference type="GO" id="GO:0005886">
    <property type="term" value="C:plasma membrane"/>
    <property type="evidence" value="ECO:0007669"/>
    <property type="project" value="UniProtKB-SubCell"/>
</dbReference>
<comment type="subcellular location">
    <subcellularLocation>
        <location evidence="1">Cell membrane</location>
        <topology evidence="1">Multi-pass membrane protein</topology>
    </subcellularLocation>
</comment>
<evidence type="ECO:0000256" key="5">
    <source>
        <dbReference type="ARBA" id="ARBA00022989"/>
    </source>
</evidence>
<sequence>MTGTLIYACVGAVLFVCGVTGLILLPHLLRKVLAFNIMGSGIFLMLVGLGQHDNISDPIPQAMVLTGIVVAVAATALALAFVRRLFYLTGKAQLVANLKSLDQTEEKLITRERNKEGDASK</sequence>
<dbReference type="InterPro" id="IPR039428">
    <property type="entry name" value="NUOK/Mnh_C1-like"/>
</dbReference>
<dbReference type="PANTHER" id="PTHR34583:SF2">
    <property type="entry name" value="ANTIPORTER SUBUNIT MNHC2-RELATED"/>
    <property type="match status" value="1"/>
</dbReference>
<keyword evidence="5 7" id="KW-1133">Transmembrane helix</keyword>
<feature type="transmembrane region" description="Helical" evidence="7">
    <location>
        <begin position="6"/>
        <end position="25"/>
    </location>
</feature>